<accession>A0A0S4JIP3</accession>
<keyword evidence="4" id="KW-1185">Reference proteome</keyword>
<evidence type="ECO:0000256" key="1">
    <source>
        <dbReference type="SAM" id="Coils"/>
    </source>
</evidence>
<feature type="region of interest" description="Disordered" evidence="2">
    <location>
        <begin position="1"/>
        <end position="101"/>
    </location>
</feature>
<dbReference type="EMBL" id="CYKH01001679">
    <property type="protein sequence ID" value="CUG88866.1"/>
    <property type="molecule type" value="Genomic_DNA"/>
</dbReference>
<name>A0A0S4JIP3_BODSA</name>
<gene>
    <name evidence="3" type="ORF">BSAL_17675</name>
</gene>
<proteinExistence type="predicted"/>
<evidence type="ECO:0000313" key="3">
    <source>
        <dbReference type="EMBL" id="CUG88866.1"/>
    </source>
</evidence>
<dbReference type="AlphaFoldDB" id="A0A0S4JIP3"/>
<feature type="compositionally biased region" description="Basic and acidic residues" evidence="2">
    <location>
        <begin position="162"/>
        <end position="173"/>
    </location>
</feature>
<feature type="coiled-coil region" evidence="1">
    <location>
        <begin position="108"/>
        <end position="142"/>
    </location>
</feature>
<dbReference type="VEuPathDB" id="TriTrypDB:BSAL_17675"/>
<evidence type="ECO:0000256" key="2">
    <source>
        <dbReference type="SAM" id="MobiDB-lite"/>
    </source>
</evidence>
<reference evidence="4" key="1">
    <citation type="submission" date="2015-09" db="EMBL/GenBank/DDBJ databases">
        <authorList>
            <consortium name="Pathogen Informatics"/>
        </authorList>
    </citation>
    <scope>NUCLEOTIDE SEQUENCE [LARGE SCALE GENOMIC DNA]</scope>
    <source>
        <strain evidence="4">Lake Konstanz</strain>
    </source>
</reference>
<keyword evidence="1" id="KW-0175">Coiled coil</keyword>
<sequence length="173" mass="18286">MSLTEANLRAHDNVATWGAPSQKPPLSASVQGTTRSTAKDSRRPSDCMGSIVGFGPSPSLRTNAGRGDNMSSAASSSKCVAVGHGSVRPPPSRCSSATDRAASESLAIESLEMQLDEERRIRKTMESRIENLSTMIERLSVAAPSPAPDAPRAAGGRKPSAHTRERKVTFQAK</sequence>
<protein>
    <submittedName>
        <fullName evidence="3">Uncharacterized protein</fullName>
    </submittedName>
</protein>
<feature type="region of interest" description="Disordered" evidence="2">
    <location>
        <begin position="142"/>
        <end position="173"/>
    </location>
</feature>
<organism evidence="3 4">
    <name type="scientific">Bodo saltans</name>
    <name type="common">Flagellated protozoan</name>
    <dbReference type="NCBI Taxonomy" id="75058"/>
    <lineage>
        <taxon>Eukaryota</taxon>
        <taxon>Discoba</taxon>
        <taxon>Euglenozoa</taxon>
        <taxon>Kinetoplastea</taxon>
        <taxon>Metakinetoplastina</taxon>
        <taxon>Eubodonida</taxon>
        <taxon>Bodonidae</taxon>
        <taxon>Bodo</taxon>
    </lineage>
</organism>
<dbReference type="Proteomes" id="UP000051952">
    <property type="component" value="Unassembled WGS sequence"/>
</dbReference>
<evidence type="ECO:0000313" key="4">
    <source>
        <dbReference type="Proteomes" id="UP000051952"/>
    </source>
</evidence>